<name>A0A4P9YYL7_9FUNG</name>
<evidence type="ECO:0000313" key="3">
    <source>
        <dbReference type="Proteomes" id="UP000278143"/>
    </source>
</evidence>
<feature type="region of interest" description="Disordered" evidence="1">
    <location>
        <begin position="1"/>
        <end position="20"/>
    </location>
</feature>
<keyword evidence="3" id="KW-1185">Reference proteome</keyword>
<proteinExistence type="predicted"/>
<dbReference type="EMBL" id="KZ990218">
    <property type="protein sequence ID" value="RKP24451.1"/>
    <property type="molecule type" value="Genomic_DNA"/>
</dbReference>
<organism evidence="2 3">
    <name type="scientific">Syncephalis pseudoplumigaleata</name>
    <dbReference type="NCBI Taxonomy" id="1712513"/>
    <lineage>
        <taxon>Eukaryota</taxon>
        <taxon>Fungi</taxon>
        <taxon>Fungi incertae sedis</taxon>
        <taxon>Zoopagomycota</taxon>
        <taxon>Zoopagomycotina</taxon>
        <taxon>Zoopagomycetes</taxon>
        <taxon>Zoopagales</taxon>
        <taxon>Piptocephalidaceae</taxon>
        <taxon>Syncephalis</taxon>
    </lineage>
</organism>
<evidence type="ECO:0000256" key="1">
    <source>
        <dbReference type="SAM" id="MobiDB-lite"/>
    </source>
</evidence>
<evidence type="ECO:0000313" key="2">
    <source>
        <dbReference type="EMBL" id="RKP24451.1"/>
    </source>
</evidence>
<feature type="region of interest" description="Disordered" evidence="1">
    <location>
        <begin position="127"/>
        <end position="146"/>
    </location>
</feature>
<dbReference type="AlphaFoldDB" id="A0A4P9YYL7"/>
<dbReference type="Proteomes" id="UP000278143">
    <property type="component" value="Unassembled WGS sequence"/>
</dbReference>
<reference evidence="3" key="1">
    <citation type="journal article" date="2018" name="Nat. Microbiol.">
        <title>Leveraging single-cell genomics to expand the fungal tree of life.</title>
        <authorList>
            <person name="Ahrendt S.R."/>
            <person name="Quandt C.A."/>
            <person name="Ciobanu D."/>
            <person name="Clum A."/>
            <person name="Salamov A."/>
            <person name="Andreopoulos B."/>
            <person name="Cheng J.F."/>
            <person name="Woyke T."/>
            <person name="Pelin A."/>
            <person name="Henrissat B."/>
            <person name="Reynolds N.K."/>
            <person name="Benny G.L."/>
            <person name="Smith M.E."/>
            <person name="James T.Y."/>
            <person name="Grigoriev I.V."/>
        </authorList>
    </citation>
    <scope>NUCLEOTIDE SEQUENCE [LARGE SCALE GENOMIC DNA]</scope>
    <source>
        <strain evidence="3">Benny S71-1</strain>
    </source>
</reference>
<protein>
    <submittedName>
        <fullName evidence="2">Uncharacterized protein</fullName>
    </submittedName>
</protein>
<gene>
    <name evidence="2" type="ORF">SYNPS1DRAFT_29791</name>
</gene>
<accession>A0A4P9YYL7</accession>
<sequence length="265" mass="28873">MVVGNQHASSQASVCAATGQQGSSALKRLARHMDGGGERVGVAAQSRSTRAAPVLASIRSTASAASRDALEAEWQAHQHRLEARPVMANATEEGNGEEEEEEEEWSEAWGNEAMTCAFLSSYPVPSGDSMEWGESSDDSGGHASSAFHGAWSAAMHKQQKQEEEEGSKFACANAASWTDEFQHGEQRRRSCSVMNTMATELSEAAHAVMDIRAGIATRQWEWRWEKFLGAPRPPNDPAEAVADTMVQQSRRRLEQLLAQFKDTPP</sequence>